<feature type="transmembrane region" description="Helical" evidence="8">
    <location>
        <begin position="112"/>
        <end position="132"/>
    </location>
</feature>
<evidence type="ECO:0000256" key="2">
    <source>
        <dbReference type="ARBA" id="ARBA00022692"/>
    </source>
</evidence>
<keyword evidence="6" id="KW-0675">Receptor</keyword>
<dbReference type="Gene3D" id="1.20.1070.10">
    <property type="entry name" value="Rhodopsin 7-helix transmembrane proteins"/>
    <property type="match status" value="1"/>
</dbReference>
<reference evidence="11 12" key="1">
    <citation type="submission" date="2016-11" db="EMBL/GenBank/DDBJ databases">
        <title>The macronuclear genome of Stentor coeruleus: a giant cell with tiny introns.</title>
        <authorList>
            <person name="Slabodnick M."/>
            <person name="Ruby J.G."/>
            <person name="Reiff S.B."/>
            <person name="Swart E.C."/>
            <person name="Gosai S."/>
            <person name="Prabakaran S."/>
            <person name="Witkowska E."/>
            <person name="Larue G.E."/>
            <person name="Fisher S."/>
            <person name="Freeman R.M."/>
            <person name="Gunawardena J."/>
            <person name="Chu W."/>
            <person name="Stover N.A."/>
            <person name="Gregory B.D."/>
            <person name="Nowacki M."/>
            <person name="Derisi J."/>
            <person name="Roy S.W."/>
            <person name="Marshall W.F."/>
            <person name="Sood P."/>
        </authorList>
    </citation>
    <scope>NUCLEOTIDE SEQUENCE [LARGE SCALE GENOMIC DNA]</scope>
    <source>
        <strain evidence="11">WM001</strain>
    </source>
</reference>
<organism evidence="11 12">
    <name type="scientific">Stentor coeruleus</name>
    <dbReference type="NCBI Taxonomy" id="5963"/>
    <lineage>
        <taxon>Eukaryota</taxon>
        <taxon>Sar</taxon>
        <taxon>Alveolata</taxon>
        <taxon>Ciliophora</taxon>
        <taxon>Postciliodesmatophora</taxon>
        <taxon>Heterotrichea</taxon>
        <taxon>Heterotrichida</taxon>
        <taxon>Stentoridae</taxon>
        <taxon>Stentor</taxon>
    </lineage>
</organism>
<keyword evidence="7" id="KW-0807">Transducer</keyword>
<feature type="transmembrane region" description="Helical" evidence="8">
    <location>
        <begin position="12"/>
        <end position="33"/>
    </location>
</feature>
<evidence type="ECO:0000313" key="11">
    <source>
        <dbReference type="EMBL" id="OMJ85182.1"/>
    </source>
</evidence>
<protein>
    <recommendedName>
        <fullName evidence="13">G-protein coupled receptors family 1 profile domain-containing protein</fullName>
    </recommendedName>
</protein>
<keyword evidence="4" id="KW-0297">G-protein coupled receptor</keyword>
<feature type="transmembrane region" description="Helical" evidence="8">
    <location>
        <begin position="158"/>
        <end position="177"/>
    </location>
</feature>
<evidence type="ECO:0008006" key="13">
    <source>
        <dbReference type="Google" id="ProtNLM"/>
    </source>
</evidence>
<feature type="domain" description="G-protein coupled receptors family 1 profile" evidence="10">
    <location>
        <begin position="1"/>
        <end position="247"/>
    </location>
</feature>
<dbReference type="InterPro" id="IPR017981">
    <property type="entry name" value="GPCR_2-like_7TM"/>
</dbReference>
<dbReference type="AlphaFoldDB" id="A0A1R2C841"/>
<dbReference type="PROSITE" id="PS50262">
    <property type="entry name" value="G_PROTEIN_RECEP_F1_2"/>
    <property type="match status" value="1"/>
</dbReference>
<dbReference type="OrthoDB" id="312739at2759"/>
<name>A0A1R2C841_9CILI</name>
<feature type="domain" description="G-protein coupled receptors family 2 profile 2" evidence="9">
    <location>
        <begin position="8"/>
        <end position="251"/>
    </location>
</feature>
<feature type="transmembrane region" description="Helical" evidence="8">
    <location>
        <begin position="45"/>
        <end position="64"/>
    </location>
</feature>
<dbReference type="PANTHER" id="PTHR23112:SF0">
    <property type="entry name" value="TRANSMEMBRANE PROTEIN 116"/>
    <property type="match status" value="1"/>
</dbReference>
<dbReference type="GO" id="GO:0004930">
    <property type="term" value="F:G protein-coupled receptor activity"/>
    <property type="evidence" value="ECO:0007669"/>
    <property type="project" value="UniProtKB-KW"/>
</dbReference>
<evidence type="ECO:0000256" key="8">
    <source>
        <dbReference type="SAM" id="Phobius"/>
    </source>
</evidence>
<dbReference type="InterPro" id="IPR017452">
    <property type="entry name" value="GPCR_Rhodpsn_7TM"/>
</dbReference>
<keyword evidence="5 8" id="KW-0472">Membrane</keyword>
<dbReference type="Proteomes" id="UP000187209">
    <property type="component" value="Unassembled WGS sequence"/>
</dbReference>
<keyword evidence="2 8" id="KW-0812">Transmembrane</keyword>
<evidence type="ECO:0000259" key="9">
    <source>
        <dbReference type="PROSITE" id="PS50261"/>
    </source>
</evidence>
<proteinExistence type="predicted"/>
<comment type="caution">
    <text evidence="11">The sequence shown here is derived from an EMBL/GenBank/DDBJ whole genome shotgun (WGS) entry which is preliminary data.</text>
</comment>
<feature type="transmembrane region" description="Helical" evidence="8">
    <location>
        <begin position="226"/>
        <end position="249"/>
    </location>
</feature>
<sequence length="283" mass="32601">MDSYRLELQISVIILNALSISLCLFAIIIYIFAKHLRIYAFKLVFWMNLADLFRSIAQIIPVIYKINDSFCEILGIIHMFSSCLTLYWAFVIAVTIYQVLVKKILDVEKYYTYWLGFGLTICAICGIVPMLYNDYGYLLGDCTLKNNFAGLVTKFAEFYFPAFIISISNTVIFYRVYKTLKKEHELVSNKEKIDAKRLFYYPVVLIITVTPSTIDRALRFFDIESQMLYEVAGVLWTIQGILNPLCYSLTKPVKEYIMSGCKKRTTLSSAGSDLNKESILTDN</sequence>
<dbReference type="PROSITE" id="PS50261">
    <property type="entry name" value="G_PROTEIN_RECEP_F2_4"/>
    <property type="match status" value="1"/>
</dbReference>
<evidence type="ECO:0000313" key="12">
    <source>
        <dbReference type="Proteomes" id="UP000187209"/>
    </source>
</evidence>
<evidence type="ECO:0000256" key="7">
    <source>
        <dbReference type="ARBA" id="ARBA00023224"/>
    </source>
</evidence>
<keyword evidence="3 8" id="KW-1133">Transmembrane helix</keyword>
<dbReference type="EMBL" id="MPUH01000245">
    <property type="protein sequence ID" value="OMJ85182.1"/>
    <property type="molecule type" value="Genomic_DNA"/>
</dbReference>
<dbReference type="InterPro" id="IPR022340">
    <property type="entry name" value="GPCR_GCR1_put"/>
</dbReference>
<evidence type="ECO:0000256" key="1">
    <source>
        <dbReference type="ARBA" id="ARBA00004141"/>
    </source>
</evidence>
<evidence type="ECO:0000256" key="5">
    <source>
        <dbReference type="ARBA" id="ARBA00023136"/>
    </source>
</evidence>
<dbReference type="GO" id="GO:0007166">
    <property type="term" value="P:cell surface receptor signaling pathway"/>
    <property type="evidence" value="ECO:0007669"/>
    <property type="project" value="InterPro"/>
</dbReference>
<comment type="subcellular location">
    <subcellularLocation>
        <location evidence="1">Membrane</location>
        <topology evidence="1">Multi-pass membrane protein</topology>
    </subcellularLocation>
</comment>
<accession>A0A1R2C841</accession>
<dbReference type="InterPro" id="IPR022343">
    <property type="entry name" value="GCR1-cAMP_receptor"/>
</dbReference>
<dbReference type="Pfam" id="PF05462">
    <property type="entry name" value="Dicty_CAR"/>
    <property type="match status" value="1"/>
</dbReference>
<dbReference type="PRINTS" id="PR02000">
    <property type="entry name" value="GCR1PLANT"/>
</dbReference>
<dbReference type="PRINTS" id="PR02001">
    <property type="entry name" value="GCR1CAMPR"/>
</dbReference>
<dbReference type="GO" id="GO:0007189">
    <property type="term" value="P:adenylate cyclase-activating G protein-coupled receptor signaling pathway"/>
    <property type="evidence" value="ECO:0007669"/>
    <property type="project" value="TreeGrafter"/>
</dbReference>
<evidence type="ECO:0000256" key="6">
    <source>
        <dbReference type="ARBA" id="ARBA00023170"/>
    </source>
</evidence>
<dbReference type="SUPFAM" id="SSF81321">
    <property type="entry name" value="Family A G protein-coupled receptor-like"/>
    <property type="match status" value="1"/>
</dbReference>
<evidence type="ECO:0000256" key="3">
    <source>
        <dbReference type="ARBA" id="ARBA00022989"/>
    </source>
</evidence>
<gene>
    <name evidence="11" type="ORF">SteCoe_13577</name>
</gene>
<evidence type="ECO:0000256" key="4">
    <source>
        <dbReference type="ARBA" id="ARBA00023040"/>
    </source>
</evidence>
<feature type="transmembrane region" description="Helical" evidence="8">
    <location>
        <begin position="76"/>
        <end position="100"/>
    </location>
</feature>
<dbReference type="PANTHER" id="PTHR23112">
    <property type="entry name" value="G PROTEIN-COUPLED RECEPTOR 157-RELATED"/>
    <property type="match status" value="1"/>
</dbReference>
<dbReference type="GO" id="GO:0005886">
    <property type="term" value="C:plasma membrane"/>
    <property type="evidence" value="ECO:0007669"/>
    <property type="project" value="TreeGrafter"/>
</dbReference>
<feature type="transmembrane region" description="Helical" evidence="8">
    <location>
        <begin position="198"/>
        <end position="214"/>
    </location>
</feature>
<evidence type="ECO:0000259" key="10">
    <source>
        <dbReference type="PROSITE" id="PS50262"/>
    </source>
</evidence>
<keyword evidence="12" id="KW-1185">Reference proteome</keyword>